<dbReference type="EC" id="2.3.1.20" evidence="4"/>
<gene>
    <name evidence="14" type="ORF">GCM10023353_08210</name>
</gene>
<evidence type="ECO:0000256" key="3">
    <source>
        <dbReference type="ARBA" id="ARBA00009587"/>
    </source>
</evidence>
<evidence type="ECO:0000256" key="11">
    <source>
        <dbReference type="SAM" id="MobiDB-lite"/>
    </source>
</evidence>
<evidence type="ECO:0000256" key="7">
    <source>
        <dbReference type="ARBA" id="ARBA00022798"/>
    </source>
</evidence>
<dbReference type="Proteomes" id="UP001500839">
    <property type="component" value="Unassembled WGS sequence"/>
</dbReference>
<dbReference type="InterPro" id="IPR009721">
    <property type="entry name" value="O-acyltransferase_WSD1_C"/>
</dbReference>
<evidence type="ECO:0000256" key="1">
    <source>
        <dbReference type="ARBA" id="ARBA00004771"/>
    </source>
</evidence>
<evidence type="ECO:0000256" key="5">
    <source>
        <dbReference type="ARBA" id="ARBA00022516"/>
    </source>
</evidence>
<keyword evidence="15" id="KW-1185">Reference proteome</keyword>
<keyword evidence="6" id="KW-0808">Transferase</keyword>
<reference evidence="15" key="1">
    <citation type="journal article" date="2019" name="Int. J. Syst. Evol. Microbiol.">
        <title>The Global Catalogue of Microorganisms (GCM) 10K type strain sequencing project: providing services to taxonomists for standard genome sequencing and annotation.</title>
        <authorList>
            <consortium name="The Broad Institute Genomics Platform"/>
            <consortium name="The Broad Institute Genome Sequencing Center for Infectious Disease"/>
            <person name="Wu L."/>
            <person name="Ma J."/>
        </authorList>
    </citation>
    <scope>NUCLEOTIDE SEQUENCE [LARGE SCALE GENOMIC DNA]</scope>
    <source>
        <strain evidence="15">JCM 18542</strain>
    </source>
</reference>
<name>A0ABP9CAV5_9ACTN</name>
<keyword evidence="5" id="KW-0444">Lipid biosynthesis</keyword>
<evidence type="ECO:0000256" key="4">
    <source>
        <dbReference type="ARBA" id="ARBA00013244"/>
    </source>
</evidence>
<evidence type="ECO:0000313" key="15">
    <source>
        <dbReference type="Proteomes" id="UP001500839"/>
    </source>
</evidence>
<sequence>MQQLDPTDAAYVHLEHGALPLQIVAVFVFESARAETDDAAATRALTARLAHRAAIMPQLRRRLRRVPFDLDYPYWIEDQSFRPARHIHARNAGGADWEYLRHRLERLATTQLDLDAPPWELHVDTGLHNIDGAEYATAITLKMHHALGDGLFSVSVLRDLLGTAGPDGAGDAPRTDSSSTNASRRHLLRSALRRQPEQLARLARGAKDIAAASRTVARLDAEGAITLPQHKRPRTRFNHKPRPTRMFDALSVSVLQIRAAKAAVPDVTVNDFLLTMISRAMELYLSDHGEPIPSNLAALVPMSTRGKIDKASANQFDALVVDLHNDEPDLHRRCIAISNSVRTDKCRDLNAAVQRSRSLLQYLPSTMLAVTSLINRHWPDIGTQVGLSNTMITNVRRGADDLTLDGGRVVSSYGLPALDSNTALSHGIYTIGDSLTICFVADRDAVPDAAAYKSSLQYAYEETTRALTHVGS</sequence>
<protein>
    <recommendedName>
        <fullName evidence="4">diacylglycerol O-acyltransferase</fullName>
        <ecNumber evidence="4">2.3.1.20</ecNumber>
    </recommendedName>
</protein>
<feature type="domain" description="O-acyltransferase WSD1 C-terminal" evidence="13">
    <location>
        <begin position="314"/>
        <end position="462"/>
    </location>
</feature>
<dbReference type="InterPro" id="IPR004255">
    <property type="entry name" value="O-acyltransferase_WSD1_N"/>
</dbReference>
<evidence type="ECO:0000256" key="6">
    <source>
        <dbReference type="ARBA" id="ARBA00022679"/>
    </source>
</evidence>
<dbReference type="InterPro" id="IPR045034">
    <property type="entry name" value="O-acyltransferase_WSD1-like"/>
</dbReference>
<evidence type="ECO:0000313" key="14">
    <source>
        <dbReference type="EMBL" id="GAA4807182.1"/>
    </source>
</evidence>
<dbReference type="EMBL" id="BAABKQ010000001">
    <property type="protein sequence ID" value="GAA4807182.1"/>
    <property type="molecule type" value="Genomic_DNA"/>
</dbReference>
<evidence type="ECO:0000256" key="8">
    <source>
        <dbReference type="ARBA" id="ARBA00023098"/>
    </source>
</evidence>
<comment type="caution">
    <text evidence="14">The sequence shown here is derived from an EMBL/GenBank/DDBJ whole genome shotgun (WGS) entry which is preliminary data.</text>
</comment>
<keyword evidence="7" id="KW-0319">Glycerol metabolism</keyword>
<comment type="catalytic activity">
    <reaction evidence="10">
        <text>an acyl-CoA + a 1,2-diacyl-sn-glycerol = a triacyl-sn-glycerol + CoA</text>
        <dbReference type="Rhea" id="RHEA:10868"/>
        <dbReference type="ChEBI" id="CHEBI:17815"/>
        <dbReference type="ChEBI" id="CHEBI:57287"/>
        <dbReference type="ChEBI" id="CHEBI:58342"/>
        <dbReference type="ChEBI" id="CHEBI:64615"/>
        <dbReference type="EC" id="2.3.1.20"/>
    </reaction>
</comment>
<dbReference type="Pfam" id="PF03007">
    <property type="entry name" value="WS_DGAT_cat"/>
    <property type="match status" value="1"/>
</dbReference>
<dbReference type="PANTHER" id="PTHR31650">
    <property type="entry name" value="O-ACYLTRANSFERASE (WSD1-LIKE) FAMILY PROTEIN"/>
    <property type="match status" value="1"/>
</dbReference>
<evidence type="ECO:0000256" key="9">
    <source>
        <dbReference type="ARBA" id="ARBA00023315"/>
    </source>
</evidence>
<evidence type="ECO:0000259" key="12">
    <source>
        <dbReference type="Pfam" id="PF03007"/>
    </source>
</evidence>
<accession>A0ABP9CAV5</accession>
<keyword evidence="9" id="KW-0012">Acyltransferase</keyword>
<comment type="pathway">
    <text evidence="2">Lipid metabolism.</text>
</comment>
<feature type="compositionally biased region" description="Low complexity" evidence="11">
    <location>
        <begin position="164"/>
        <end position="176"/>
    </location>
</feature>
<feature type="domain" description="O-acyltransferase WSD1-like N-terminal" evidence="12">
    <location>
        <begin position="4"/>
        <end position="272"/>
    </location>
</feature>
<proteinExistence type="inferred from homology"/>
<comment type="similarity">
    <text evidence="3">Belongs to the long-chain O-acyltransferase family.</text>
</comment>
<evidence type="ECO:0000256" key="2">
    <source>
        <dbReference type="ARBA" id="ARBA00005189"/>
    </source>
</evidence>
<evidence type="ECO:0000256" key="10">
    <source>
        <dbReference type="ARBA" id="ARBA00048109"/>
    </source>
</evidence>
<feature type="region of interest" description="Disordered" evidence="11">
    <location>
        <begin position="164"/>
        <end position="184"/>
    </location>
</feature>
<dbReference type="Pfam" id="PF06974">
    <property type="entry name" value="WS_DGAT_C"/>
    <property type="match status" value="1"/>
</dbReference>
<dbReference type="RefSeq" id="WP_200170975.1">
    <property type="nucleotide sequence ID" value="NZ_BAABKQ010000001.1"/>
</dbReference>
<dbReference type="PANTHER" id="PTHR31650:SF1">
    <property type="entry name" value="WAX ESTER SYNTHASE_DIACYLGLYCEROL ACYLTRANSFERASE 4-RELATED"/>
    <property type="match status" value="1"/>
</dbReference>
<organism evidence="14 15">
    <name type="scientific">Tomitella cavernea</name>
    <dbReference type="NCBI Taxonomy" id="1387982"/>
    <lineage>
        <taxon>Bacteria</taxon>
        <taxon>Bacillati</taxon>
        <taxon>Actinomycetota</taxon>
        <taxon>Actinomycetes</taxon>
        <taxon>Mycobacteriales</taxon>
        <taxon>Tomitella</taxon>
    </lineage>
</organism>
<evidence type="ECO:0000259" key="13">
    <source>
        <dbReference type="Pfam" id="PF06974"/>
    </source>
</evidence>
<comment type="pathway">
    <text evidence="1">Glycerolipid metabolism; triacylglycerol biosynthesis.</text>
</comment>
<keyword evidence="8" id="KW-0443">Lipid metabolism</keyword>